<dbReference type="Proteomes" id="UP000187822">
    <property type="component" value="Chromosome I"/>
</dbReference>
<organism evidence="1 4">
    <name type="scientific">Cuniculiplasma divulgatum</name>
    <dbReference type="NCBI Taxonomy" id="1673428"/>
    <lineage>
        <taxon>Archaea</taxon>
        <taxon>Methanobacteriati</taxon>
        <taxon>Thermoplasmatota</taxon>
        <taxon>Thermoplasmata</taxon>
        <taxon>Thermoplasmatales</taxon>
        <taxon>Cuniculiplasmataceae</taxon>
        <taxon>Cuniculiplasma</taxon>
    </lineage>
</organism>
<dbReference type="KEGG" id="cdiv:CPM_0505"/>
<dbReference type="RefSeq" id="WP_021789917.1">
    <property type="nucleotide sequence ID" value="NZ_LT671858.1"/>
</dbReference>
<reference evidence="3" key="3">
    <citation type="submission" date="2016-06" db="EMBL/GenBank/DDBJ databases">
        <authorList>
            <person name="Toshchakov V.S."/>
        </authorList>
    </citation>
    <scope>NUCLEOTIDE SEQUENCE [LARGE SCALE GENOMIC DNA]</scope>
    <source>
        <strain>PM4 (JCM 30641</strain>
        <strain evidence="3">\VKM B-2940)</strain>
    </source>
</reference>
<dbReference type="Proteomes" id="UP000195607">
    <property type="component" value="Chromosome I"/>
</dbReference>
<gene>
    <name evidence="2" type="ORF">CPM_0505</name>
    <name evidence="1" type="ORF">CSP5_0533</name>
</gene>
<dbReference type="AlphaFoldDB" id="A0A1N5TD85"/>
<name>A0A1N5TD85_9ARCH</name>
<evidence type="ECO:0000313" key="1">
    <source>
        <dbReference type="EMBL" id="SIM46176.1"/>
    </source>
</evidence>
<evidence type="ECO:0000313" key="2">
    <source>
        <dbReference type="EMBL" id="SJK84385.1"/>
    </source>
</evidence>
<keyword evidence="3" id="KW-1185">Reference proteome</keyword>
<reference evidence="2" key="2">
    <citation type="submission" date="2016-06" db="EMBL/GenBank/DDBJ databases">
        <authorList>
            <person name="Olsen C.W."/>
            <person name="Carey S."/>
            <person name="Hinshaw L."/>
            <person name="Karasin A.I."/>
        </authorList>
    </citation>
    <scope>NUCLEOTIDE SEQUENCE [LARGE SCALE GENOMIC DNA]</scope>
    <source>
        <strain evidence="2">PM4</strain>
    </source>
</reference>
<dbReference type="GeneID" id="41587829"/>
<accession>A0A1N5TD85</accession>
<reference evidence="1 4" key="1">
    <citation type="submission" date="2016-04" db="EMBL/GenBank/DDBJ databases">
        <authorList>
            <person name="Evans L.H."/>
            <person name="Alamgir A."/>
            <person name="Owens N."/>
            <person name="Weber N.D."/>
            <person name="Virtaneva K."/>
            <person name="Barbian K."/>
            <person name="Babar A."/>
            <person name="Rosenke K."/>
        </authorList>
    </citation>
    <scope>NUCLEOTIDE SEQUENCE [LARGE SCALE GENOMIC DNA]</scope>
    <source>
        <strain evidence="1">S5</strain>
        <strain evidence="4">S5(T) (JCM 30642 \VKM B-2941)</strain>
    </source>
</reference>
<dbReference type="EMBL" id="LT719092">
    <property type="protein sequence ID" value="SJK84385.1"/>
    <property type="molecule type" value="Genomic_DNA"/>
</dbReference>
<sequence>MSDVKKTDNPVRVDLAILNDTKGVLKLTDEGLIYTPRKGDQIRVPIENIDHLSYKKTAMTTSTLYINDMQITVCRAHLWAADIKRLKDKNGVKS</sequence>
<dbReference type="EMBL" id="LT671858">
    <property type="protein sequence ID" value="SIM46176.1"/>
    <property type="molecule type" value="Genomic_DNA"/>
</dbReference>
<proteinExistence type="predicted"/>
<evidence type="ECO:0000313" key="4">
    <source>
        <dbReference type="Proteomes" id="UP000195607"/>
    </source>
</evidence>
<evidence type="ECO:0000313" key="3">
    <source>
        <dbReference type="Proteomes" id="UP000187822"/>
    </source>
</evidence>
<dbReference type="OrthoDB" id="380259at2157"/>
<protein>
    <submittedName>
        <fullName evidence="1">Uncharacterized protein</fullName>
    </submittedName>
</protein>